<dbReference type="Proteomes" id="UP000190648">
    <property type="component" value="Unassembled WGS sequence"/>
</dbReference>
<protein>
    <submittedName>
        <fullName evidence="2">Uncharacterized protein</fullName>
    </submittedName>
</protein>
<dbReference type="EMBL" id="LSYS01004095">
    <property type="protein sequence ID" value="OPJ81062.1"/>
    <property type="molecule type" value="Genomic_DNA"/>
</dbReference>
<dbReference type="AlphaFoldDB" id="A0A1V4K9C7"/>
<gene>
    <name evidence="2" type="ORF">AV530_002837</name>
</gene>
<name>A0A1V4K9C7_PATFA</name>
<evidence type="ECO:0000313" key="2">
    <source>
        <dbReference type="EMBL" id="OPJ81062.1"/>
    </source>
</evidence>
<sequence>MSGLEMQGNHLPYSQGSLRKKKDVEGSHLRGGADRTDNIITSSGSEENSYAQSKLDTNNSHSAIQKTQKWKTQQE</sequence>
<feature type="compositionally biased region" description="Basic and acidic residues" evidence="1">
    <location>
        <begin position="22"/>
        <end position="37"/>
    </location>
</feature>
<evidence type="ECO:0000256" key="1">
    <source>
        <dbReference type="SAM" id="MobiDB-lite"/>
    </source>
</evidence>
<proteinExistence type="predicted"/>
<comment type="caution">
    <text evidence="2">The sequence shown here is derived from an EMBL/GenBank/DDBJ whole genome shotgun (WGS) entry which is preliminary data.</text>
</comment>
<feature type="region of interest" description="Disordered" evidence="1">
    <location>
        <begin position="1"/>
        <end position="75"/>
    </location>
</feature>
<evidence type="ECO:0000313" key="3">
    <source>
        <dbReference type="Proteomes" id="UP000190648"/>
    </source>
</evidence>
<accession>A0A1V4K9C7</accession>
<feature type="compositionally biased region" description="Polar residues" evidence="1">
    <location>
        <begin position="38"/>
        <end position="75"/>
    </location>
</feature>
<keyword evidence="3" id="KW-1185">Reference proteome</keyword>
<reference evidence="2 3" key="1">
    <citation type="submission" date="2016-02" db="EMBL/GenBank/DDBJ databases">
        <title>Band-tailed pigeon sequencing and assembly.</title>
        <authorList>
            <person name="Soares A.E."/>
            <person name="Novak B.J."/>
            <person name="Rice E.S."/>
            <person name="O'Connell B."/>
            <person name="Chang D."/>
            <person name="Weber S."/>
            <person name="Shapiro B."/>
        </authorList>
    </citation>
    <scope>NUCLEOTIDE SEQUENCE [LARGE SCALE GENOMIC DNA]</scope>
    <source>
        <strain evidence="2">BTP2013</strain>
        <tissue evidence="2">Blood</tissue>
    </source>
</reference>
<organism evidence="2 3">
    <name type="scientific">Patagioenas fasciata monilis</name>
    <dbReference type="NCBI Taxonomy" id="372326"/>
    <lineage>
        <taxon>Eukaryota</taxon>
        <taxon>Metazoa</taxon>
        <taxon>Chordata</taxon>
        <taxon>Craniata</taxon>
        <taxon>Vertebrata</taxon>
        <taxon>Euteleostomi</taxon>
        <taxon>Archelosauria</taxon>
        <taxon>Archosauria</taxon>
        <taxon>Dinosauria</taxon>
        <taxon>Saurischia</taxon>
        <taxon>Theropoda</taxon>
        <taxon>Coelurosauria</taxon>
        <taxon>Aves</taxon>
        <taxon>Neognathae</taxon>
        <taxon>Neoaves</taxon>
        <taxon>Columbimorphae</taxon>
        <taxon>Columbiformes</taxon>
        <taxon>Columbidae</taxon>
        <taxon>Patagioenas</taxon>
    </lineage>
</organism>